<accession>A0A348AFY8</accession>
<keyword evidence="6" id="KW-1185">Reference proteome</keyword>
<dbReference type="GO" id="GO:0016829">
    <property type="term" value="F:lyase activity"/>
    <property type="evidence" value="ECO:0007669"/>
    <property type="project" value="UniProtKB-KW"/>
</dbReference>
<proteinExistence type="predicted"/>
<dbReference type="InterPro" id="IPR023439">
    <property type="entry name" value="Mal_deCO2ase/Cit_lyase_ACP"/>
</dbReference>
<evidence type="ECO:0000313" key="5">
    <source>
        <dbReference type="EMBL" id="BBB89986.1"/>
    </source>
</evidence>
<organism evidence="5 6">
    <name type="scientific">Methylomusa anaerophila</name>
    <dbReference type="NCBI Taxonomy" id="1930071"/>
    <lineage>
        <taxon>Bacteria</taxon>
        <taxon>Bacillati</taxon>
        <taxon>Bacillota</taxon>
        <taxon>Negativicutes</taxon>
        <taxon>Selenomonadales</taxon>
        <taxon>Sporomusaceae</taxon>
        <taxon>Methylomusa</taxon>
    </lineage>
</organism>
<dbReference type="InterPro" id="IPR006495">
    <property type="entry name" value="CitD"/>
</dbReference>
<dbReference type="EMBL" id="AP018449">
    <property type="protein sequence ID" value="BBB89986.1"/>
    <property type="molecule type" value="Genomic_DNA"/>
</dbReference>
<dbReference type="Pfam" id="PF06857">
    <property type="entry name" value="ACP"/>
    <property type="match status" value="1"/>
</dbReference>
<dbReference type="KEGG" id="mana:MAMMFC1_00630"/>
<protein>
    <submittedName>
        <fullName evidence="5">Citrate lyase acyl carrier protein</fullName>
    </submittedName>
</protein>
<dbReference type="RefSeq" id="WP_126306396.1">
    <property type="nucleotide sequence ID" value="NZ_AP018449.1"/>
</dbReference>
<dbReference type="Proteomes" id="UP000276437">
    <property type="component" value="Chromosome"/>
</dbReference>
<keyword evidence="3 4" id="KW-0597">Phosphoprotein</keyword>
<dbReference type="NCBIfam" id="NF009726">
    <property type="entry name" value="PRK13253.1"/>
    <property type="match status" value="1"/>
</dbReference>
<dbReference type="PIRSF" id="PIRSF002736">
    <property type="entry name" value="Citrt_lyas_gamma"/>
    <property type="match status" value="1"/>
</dbReference>
<dbReference type="AlphaFoldDB" id="A0A348AFY8"/>
<keyword evidence="2" id="KW-0963">Cytoplasm</keyword>
<evidence type="ECO:0000256" key="3">
    <source>
        <dbReference type="ARBA" id="ARBA00022553"/>
    </source>
</evidence>
<evidence type="ECO:0000256" key="1">
    <source>
        <dbReference type="ARBA" id="ARBA00004496"/>
    </source>
</evidence>
<feature type="modified residue" description="O-(phosphoribosyl dephospho-coenzyme A)serine" evidence="4">
    <location>
        <position position="15"/>
    </location>
</feature>
<reference evidence="5 6" key="1">
    <citation type="journal article" date="2018" name="Int. J. Syst. Evol. Microbiol.">
        <title>Methylomusa anaerophila gen. nov., sp. nov., an anaerobic methanol-utilizing bacterium isolated from a microbial fuel cell.</title>
        <authorList>
            <person name="Amano N."/>
            <person name="Yamamuro A."/>
            <person name="Miyahara M."/>
            <person name="Kouzuma A."/>
            <person name="Abe T."/>
            <person name="Watanabe K."/>
        </authorList>
    </citation>
    <scope>NUCLEOTIDE SEQUENCE [LARGE SCALE GENOMIC DNA]</scope>
    <source>
        <strain evidence="5 6">MMFC1</strain>
    </source>
</reference>
<dbReference type="NCBIfam" id="TIGR01608">
    <property type="entry name" value="citD"/>
    <property type="match status" value="1"/>
</dbReference>
<evidence type="ECO:0000313" key="6">
    <source>
        <dbReference type="Proteomes" id="UP000276437"/>
    </source>
</evidence>
<comment type="subcellular location">
    <subcellularLocation>
        <location evidence="1">Cytoplasm</location>
    </subcellularLocation>
</comment>
<dbReference type="OrthoDB" id="1120942at2"/>
<evidence type="ECO:0000256" key="4">
    <source>
        <dbReference type="PIRSR" id="PIRSR002736-50"/>
    </source>
</evidence>
<gene>
    <name evidence="5" type="primary">citD</name>
    <name evidence="5" type="ORF">MAMMFC1_00630</name>
</gene>
<keyword evidence="5" id="KW-0456">Lyase</keyword>
<dbReference type="GO" id="GO:0005737">
    <property type="term" value="C:cytoplasm"/>
    <property type="evidence" value="ECO:0007669"/>
    <property type="project" value="UniProtKB-SubCell"/>
</dbReference>
<sequence length="97" mass="10055">MATVTKPAQAGTLESSDIVVTVAPGQPGSGIVIELESIVLAQYGQAIRQTITATLTENDITDIYIKAVDRGALDCTIRARTLAALGRAGALAGREMI</sequence>
<evidence type="ECO:0000256" key="2">
    <source>
        <dbReference type="ARBA" id="ARBA00022490"/>
    </source>
</evidence>
<name>A0A348AFY8_9FIRM</name>